<dbReference type="InterPro" id="IPR000415">
    <property type="entry name" value="Nitroreductase-like"/>
</dbReference>
<dbReference type="Proteomes" id="UP000243978">
    <property type="component" value="Unassembled WGS sequence"/>
</dbReference>
<dbReference type="AlphaFoldDB" id="A0A2T6BCJ7"/>
<protein>
    <submittedName>
        <fullName evidence="4">Nitroreductase</fullName>
    </submittedName>
</protein>
<dbReference type="PANTHER" id="PTHR43673">
    <property type="entry name" value="NAD(P)H NITROREDUCTASE YDGI-RELATED"/>
    <property type="match status" value="1"/>
</dbReference>
<organism evidence="4 5">
    <name type="scientific">Litoreibacter ponti</name>
    <dbReference type="NCBI Taxonomy" id="1510457"/>
    <lineage>
        <taxon>Bacteria</taxon>
        <taxon>Pseudomonadati</taxon>
        <taxon>Pseudomonadota</taxon>
        <taxon>Alphaproteobacteria</taxon>
        <taxon>Rhodobacterales</taxon>
        <taxon>Roseobacteraceae</taxon>
        <taxon>Litoreibacter</taxon>
    </lineage>
</organism>
<evidence type="ECO:0000313" key="5">
    <source>
        <dbReference type="Proteomes" id="UP000243978"/>
    </source>
</evidence>
<evidence type="ECO:0000313" key="4">
    <source>
        <dbReference type="EMBL" id="PTX53795.1"/>
    </source>
</evidence>
<evidence type="ECO:0000256" key="1">
    <source>
        <dbReference type="ARBA" id="ARBA00007118"/>
    </source>
</evidence>
<sequence>MPGTPNPLSEMGNLEHVVVAQDERPNPSFKTTALPGFKKTVQGRRAIRKFDGEPIPDEVMRDCFDDAILAPSASNLQCYEFYWVRDAQKRTRLSELCLDQPGAVTAGELIVVVSRVDLWQSHLKKMSDIMTDGGRKPFKGPVRDYYENIVPMLMKTDRFGFHNLKRRLMFWYRGRSEPVVHEPVTRADHRIYGHIQASLAAENLMLSLAAHGYESCPMSGVDKPGISTLLGLSSSAEVTMVIGAGKGTPDGLLSPRARLPFHELVKEV</sequence>
<dbReference type="SUPFAM" id="SSF55469">
    <property type="entry name" value="FMN-dependent nitroreductase-like"/>
    <property type="match status" value="1"/>
</dbReference>
<keyword evidence="5" id="KW-1185">Reference proteome</keyword>
<dbReference type="Gene3D" id="3.40.109.10">
    <property type="entry name" value="NADH Oxidase"/>
    <property type="match status" value="1"/>
</dbReference>
<accession>A0A2T6BCJ7</accession>
<dbReference type="RefSeq" id="WP_107847457.1">
    <property type="nucleotide sequence ID" value="NZ_QBKS01000003.1"/>
</dbReference>
<keyword evidence="2" id="KW-0560">Oxidoreductase</keyword>
<dbReference type="GO" id="GO:0016491">
    <property type="term" value="F:oxidoreductase activity"/>
    <property type="evidence" value="ECO:0007669"/>
    <property type="project" value="UniProtKB-KW"/>
</dbReference>
<name>A0A2T6BCJ7_9RHOB</name>
<comment type="similarity">
    <text evidence="1">Belongs to the nitroreductase family.</text>
</comment>
<dbReference type="OrthoDB" id="9809288at2"/>
<reference evidence="4 5" key="1">
    <citation type="submission" date="2018-04" db="EMBL/GenBank/DDBJ databases">
        <title>Genomic Encyclopedia of Archaeal and Bacterial Type Strains, Phase II (KMG-II): from individual species to whole genera.</title>
        <authorList>
            <person name="Goeker M."/>
        </authorList>
    </citation>
    <scope>NUCLEOTIDE SEQUENCE [LARGE SCALE GENOMIC DNA]</scope>
    <source>
        <strain evidence="4 5">DSM 100977</strain>
    </source>
</reference>
<dbReference type="PANTHER" id="PTHR43673:SF10">
    <property type="entry name" value="NADH DEHYDROGENASE_NAD(P)H NITROREDUCTASE XCC3605-RELATED"/>
    <property type="match status" value="1"/>
</dbReference>
<dbReference type="InterPro" id="IPR029479">
    <property type="entry name" value="Nitroreductase"/>
</dbReference>
<comment type="caution">
    <text evidence="4">The sequence shown here is derived from an EMBL/GenBank/DDBJ whole genome shotgun (WGS) entry which is preliminary data.</text>
</comment>
<proteinExistence type="inferred from homology"/>
<feature type="domain" description="Nitroreductase" evidence="3">
    <location>
        <begin position="42"/>
        <end position="246"/>
    </location>
</feature>
<dbReference type="Pfam" id="PF00881">
    <property type="entry name" value="Nitroreductase"/>
    <property type="match status" value="1"/>
</dbReference>
<evidence type="ECO:0000259" key="3">
    <source>
        <dbReference type="Pfam" id="PF00881"/>
    </source>
</evidence>
<evidence type="ECO:0000256" key="2">
    <source>
        <dbReference type="ARBA" id="ARBA00023002"/>
    </source>
</evidence>
<gene>
    <name evidence="4" type="ORF">C8N43_3838</name>
</gene>
<dbReference type="EMBL" id="QBKS01000003">
    <property type="protein sequence ID" value="PTX53795.1"/>
    <property type="molecule type" value="Genomic_DNA"/>
</dbReference>